<dbReference type="RefSeq" id="WP_053946389.1">
    <property type="nucleotide sequence ID" value="NZ_CP012622.1"/>
</dbReference>
<dbReference type="AlphaFoldDB" id="A0A0M4JK15"/>
<dbReference type="Pfam" id="PF01266">
    <property type="entry name" value="DAO"/>
    <property type="match status" value="1"/>
</dbReference>
<accession>A0A0M4JK15</accession>
<reference evidence="2 3" key="1">
    <citation type="journal article" date="2015" name="Genome Announc.">
        <title>Complete Genome Sequence of Spiroplasma cantharicola CC-1T (DSM 21588), a Bacterium Isolated from Soldier Beetle (Cantharis carolinus).</title>
        <authorList>
            <person name="Lo W.S."/>
            <person name="Liu P.Y."/>
            <person name="Kuo C.H."/>
        </authorList>
    </citation>
    <scope>NUCLEOTIDE SEQUENCE [LARGE SCALE GENOMIC DNA]</scope>
    <source>
        <strain evidence="2 3">CC-1</strain>
    </source>
</reference>
<keyword evidence="3" id="KW-1185">Reference proteome</keyword>
<gene>
    <name evidence="2" type="primary">glpO</name>
    <name evidence="2" type="ORF">SCANT_v1c07300</name>
</gene>
<dbReference type="PANTHER" id="PTHR42720">
    <property type="entry name" value="GLYCEROL-3-PHOSPHATE DEHYDROGENASE"/>
    <property type="match status" value="1"/>
</dbReference>
<dbReference type="NCBIfam" id="NF033460">
    <property type="entry name" value="glycerol3P_ox_II"/>
    <property type="match status" value="1"/>
</dbReference>
<dbReference type="PANTHER" id="PTHR42720:SF1">
    <property type="entry name" value="GLYCEROL 3-PHOSPHATE OXIDASE"/>
    <property type="match status" value="1"/>
</dbReference>
<dbReference type="Proteomes" id="UP000063919">
    <property type="component" value="Chromosome"/>
</dbReference>
<evidence type="ECO:0000313" key="2">
    <source>
        <dbReference type="EMBL" id="ALD66636.1"/>
    </source>
</evidence>
<dbReference type="KEGG" id="scj:SCANT_v1c07300"/>
<name>A0A0M4JK15_9MOLU</name>
<dbReference type="InterPro" id="IPR006076">
    <property type="entry name" value="FAD-dep_OxRdtase"/>
</dbReference>
<dbReference type="EMBL" id="CP012622">
    <property type="protein sequence ID" value="ALD66636.1"/>
    <property type="molecule type" value="Genomic_DNA"/>
</dbReference>
<dbReference type="PATRIC" id="fig|362837.3.peg.746"/>
<sequence length="384" mass="43006">MTKNNYDICIIGAGIIGASIARELAKYNQTIVVLESNPSFGLETTTGNSGLIHGGFDPTPGKLNAKLNFLGRKRYKENWFKELDFNHKHVNSLILAFNREEEKHLDMLMENGFKNGCTKDEISLINQEELQKIEPSISKEVTKALLCNSSSIIDPVELTGVLLKNAKKNGVNVFFNEKVLGIKYENELFKISSQNNNYKAKIIINCAGHFADKISSLAGYDDFKLSTKRGEYIVLKGTKENQANNVLFMVPTVHGKGVIVAKTVNGNLLVGPTAEDNVAKEDINLITEEKFNQIKEIGKKIIPTLDMTKIIGRFAGSRPIFKETDDFYIHYAKLNNNFINVAGTKSPGISCAPSIADYVIEMIKKQMKLELKLKWDKYEKNILF</sequence>
<dbReference type="InterPro" id="IPR036188">
    <property type="entry name" value="FAD/NAD-bd_sf"/>
</dbReference>
<evidence type="ECO:0000259" key="1">
    <source>
        <dbReference type="Pfam" id="PF01266"/>
    </source>
</evidence>
<dbReference type="Gene3D" id="3.30.9.10">
    <property type="entry name" value="D-Amino Acid Oxidase, subunit A, domain 2"/>
    <property type="match status" value="1"/>
</dbReference>
<dbReference type="OrthoDB" id="9801699at2"/>
<organism evidence="2 3">
    <name type="scientific">Spiroplasma cantharicola</name>
    <dbReference type="NCBI Taxonomy" id="362837"/>
    <lineage>
        <taxon>Bacteria</taxon>
        <taxon>Bacillati</taxon>
        <taxon>Mycoplasmatota</taxon>
        <taxon>Mollicutes</taxon>
        <taxon>Entomoplasmatales</taxon>
        <taxon>Spiroplasmataceae</taxon>
        <taxon>Spiroplasma</taxon>
    </lineage>
</organism>
<dbReference type="STRING" id="362837.SCANT_v1c07300"/>
<protein>
    <submittedName>
        <fullName evidence="2">Glycerol-3-phosphate oxidase</fullName>
    </submittedName>
</protein>
<dbReference type="Gene3D" id="3.50.50.60">
    <property type="entry name" value="FAD/NAD(P)-binding domain"/>
    <property type="match status" value="1"/>
</dbReference>
<feature type="domain" description="FAD dependent oxidoreductase" evidence="1">
    <location>
        <begin position="7"/>
        <end position="362"/>
    </location>
</feature>
<proteinExistence type="predicted"/>
<evidence type="ECO:0000313" key="3">
    <source>
        <dbReference type="Proteomes" id="UP000063919"/>
    </source>
</evidence>
<dbReference type="InterPro" id="IPR052745">
    <property type="entry name" value="G3P_Oxidase/Oxidoreductase"/>
</dbReference>
<dbReference type="SUPFAM" id="SSF51905">
    <property type="entry name" value="FAD/NAD(P)-binding domain"/>
    <property type="match status" value="1"/>
</dbReference>